<protein>
    <submittedName>
        <fullName evidence="1">Tat (Twin-arginine translocation) pathway signal sequence</fullName>
    </submittedName>
</protein>
<sequence length="305" mass="31082">MAALDQTTPTATPDQTPVGGYNRRRFLTAAGVAGAVAATASVIGCSDATTPYVDAATQPEIDVLNFALNLEFLEATFYSYIVTGKDLDSSLTGGGPAPTGAPAQITFPNAQINDLFAEIYFDEYSHVAALRTALGELAIARPQLNLAALATINASNYLQVARLFEDVGVTAYAGAAAGLSGNNLTAAAQILAVEGFHAGALRLLAIQQNAAYPSTLAGYVPVDGFDVKPADPGTVALAEAGPTTAKGGFFATAANGTPGQTNAYLGFAFKRTASQVLAILYGNSTTGTAKGAFFPNGVNGNITTV</sequence>
<dbReference type="InterPro" id="IPR052965">
    <property type="entry name" value="Pigment-catalase-like"/>
</dbReference>
<dbReference type="EMBL" id="FNSD01000001">
    <property type="protein sequence ID" value="SEB60143.1"/>
    <property type="molecule type" value="Genomic_DNA"/>
</dbReference>
<dbReference type="RefSeq" id="WP_074652849.1">
    <property type="nucleotide sequence ID" value="NZ_FNSD01000001.1"/>
</dbReference>
<proteinExistence type="predicted"/>
<dbReference type="Proteomes" id="UP000182409">
    <property type="component" value="Unassembled WGS sequence"/>
</dbReference>
<dbReference type="InterPro" id="IPR006311">
    <property type="entry name" value="TAT_signal"/>
</dbReference>
<evidence type="ECO:0000313" key="2">
    <source>
        <dbReference type="Proteomes" id="UP000182409"/>
    </source>
</evidence>
<accession>A0A1H4KP35</accession>
<dbReference type="OrthoDB" id="119547at2"/>
<reference evidence="1 2" key="1">
    <citation type="submission" date="2016-10" db="EMBL/GenBank/DDBJ databases">
        <authorList>
            <person name="de Groot N.N."/>
        </authorList>
    </citation>
    <scope>NUCLEOTIDE SEQUENCE [LARGE SCALE GENOMIC DNA]</scope>
    <source>
        <strain evidence="1 2">AB35.6</strain>
    </source>
</reference>
<dbReference type="PANTHER" id="PTHR31694:SF26">
    <property type="entry name" value="OS05G0151100 PROTEIN"/>
    <property type="match status" value="1"/>
</dbReference>
<dbReference type="AlphaFoldDB" id="A0A1H4KP35"/>
<dbReference type="Pfam" id="PF13668">
    <property type="entry name" value="Ferritin_2"/>
    <property type="match status" value="1"/>
</dbReference>
<name>A0A1H4KP35_9BACT</name>
<dbReference type="PANTHER" id="PTHR31694">
    <property type="entry name" value="DESICCATION-LIKE PROTEIN"/>
    <property type="match status" value="1"/>
</dbReference>
<dbReference type="NCBIfam" id="TIGR01409">
    <property type="entry name" value="TAT_signal_seq"/>
    <property type="match status" value="1"/>
</dbReference>
<organism evidence="1 2">
    <name type="scientific">Terriglobus roseus</name>
    <dbReference type="NCBI Taxonomy" id="392734"/>
    <lineage>
        <taxon>Bacteria</taxon>
        <taxon>Pseudomonadati</taxon>
        <taxon>Acidobacteriota</taxon>
        <taxon>Terriglobia</taxon>
        <taxon>Terriglobales</taxon>
        <taxon>Acidobacteriaceae</taxon>
        <taxon>Terriglobus</taxon>
    </lineage>
</organism>
<gene>
    <name evidence="1" type="ORF">SAMN05443244_1287</name>
</gene>
<dbReference type="InterPro" id="IPR019546">
    <property type="entry name" value="TAT_signal_bac_arc"/>
</dbReference>
<dbReference type="PROSITE" id="PS51318">
    <property type="entry name" value="TAT"/>
    <property type="match status" value="1"/>
</dbReference>
<evidence type="ECO:0000313" key="1">
    <source>
        <dbReference type="EMBL" id="SEB60143.1"/>
    </source>
</evidence>